<dbReference type="InterPro" id="IPR054288">
    <property type="entry name" value="DUF7024"/>
</dbReference>
<sequence length="559" mass="62664">MRILVHSHVGEAALANSLGKPEYSYFFVLKRFLPVLESLGEVVRIDDPEREVDAHYRAARAQGEACIFLSFSPPNKAPTGLSCPTLTIFAWEFDTLPNEAWDGNPKEDWRTVLRDHRRAIVLSTQTRDVVRRELGDDFAVAAIPVPVFNRFERAPRGVPEGERTLRIRGRIIDSRDYEITPEHFASRAPMERFCTEAWSGERIELHFARGQDACGFLGGFYAPEPWGTWSRIAAPWIMLPFALEGIVRFSICAGGYGYNANRKIGLHIGNQTHELTLGTDFTPVAFDFFLDARTNLIRFSDLDTRSIPGAADPRTMGLGLRWIGLERLDGRNDAPPSGPPTLDTTLNGVVYTSVLNPADGRKNWGDIVKAFCLAFREEPDATLVLKMTHHSIAAFLGRLQDLLHRVGPTKCRVLALHGYLDDAELGQLMDATTYYVNASHGEGLCMPLMEFMSAGVPAVAPCNTAMADYVTPASTFIVRSSLEPTVWPHDPRDLFRTCYYRIDQESLTNAFLESFKVARSQPQRYRAMSQAACDAQRRFSADEVVRQALHTFLQRECGE</sequence>
<dbReference type="PANTHER" id="PTHR46656:SF3">
    <property type="entry name" value="PUTATIVE-RELATED"/>
    <property type="match status" value="1"/>
</dbReference>
<feature type="domain" description="DUF7024" evidence="1">
    <location>
        <begin position="217"/>
        <end position="323"/>
    </location>
</feature>
<dbReference type="EMBL" id="JACIET010000001">
    <property type="protein sequence ID" value="MBB4012813.1"/>
    <property type="molecule type" value="Genomic_DNA"/>
</dbReference>
<dbReference type="Proteomes" id="UP000561045">
    <property type="component" value="Unassembled WGS sequence"/>
</dbReference>
<protein>
    <submittedName>
        <fullName evidence="2">Glycosyltransferase involved in cell wall biosynthesis</fullName>
    </submittedName>
</protein>
<reference evidence="2 3" key="1">
    <citation type="submission" date="2020-08" db="EMBL/GenBank/DDBJ databases">
        <title>Genomic Encyclopedia of Type Strains, Phase IV (KMG-IV): sequencing the most valuable type-strain genomes for metagenomic binning, comparative biology and taxonomic classification.</title>
        <authorList>
            <person name="Goeker M."/>
        </authorList>
    </citation>
    <scope>NUCLEOTIDE SEQUENCE [LARGE SCALE GENOMIC DNA]</scope>
    <source>
        <strain evidence="2 3">DSM 106739</strain>
    </source>
</reference>
<dbReference type="SUPFAM" id="SSF53756">
    <property type="entry name" value="UDP-Glycosyltransferase/glycogen phosphorylase"/>
    <property type="match status" value="1"/>
</dbReference>
<dbReference type="RefSeq" id="WP_183634591.1">
    <property type="nucleotide sequence ID" value="NZ_BAABLE010000011.1"/>
</dbReference>
<dbReference type="PANTHER" id="PTHR46656">
    <property type="entry name" value="PUTATIVE-RELATED"/>
    <property type="match status" value="1"/>
</dbReference>
<dbReference type="GO" id="GO:0016740">
    <property type="term" value="F:transferase activity"/>
    <property type="evidence" value="ECO:0007669"/>
    <property type="project" value="UniProtKB-KW"/>
</dbReference>
<keyword evidence="2" id="KW-0808">Transferase</keyword>
<dbReference type="Pfam" id="PF22895">
    <property type="entry name" value="DUF7024"/>
    <property type="match status" value="1"/>
</dbReference>
<dbReference type="Gene3D" id="3.40.50.2000">
    <property type="entry name" value="Glycogen Phosphorylase B"/>
    <property type="match status" value="1"/>
</dbReference>
<comment type="caution">
    <text evidence="2">The sequence shown here is derived from an EMBL/GenBank/DDBJ whole genome shotgun (WGS) entry which is preliminary data.</text>
</comment>
<dbReference type="AlphaFoldDB" id="A0A840BJL1"/>
<accession>A0A840BJL1</accession>
<gene>
    <name evidence="2" type="ORF">GGR36_002121</name>
</gene>
<name>A0A840BJL1_9RHOO</name>
<evidence type="ECO:0000313" key="2">
    <source>
        <dbReference type="EMBL" id="MBB4012813.1"/>
    </source>
</evidence>
<proteinExistence type="predicted"/>
<evidence type="ECO:0000259" key="1">
    <source>
        <dbReference type="Pfam" id="PF22895"/>
    </source>
</evidence>
<keyword evidence="3" id="KW-1185">Reference proteome</keyword>
<organism evidence="2 3">
    <name type="scientific">Niveibacterium umoris</name>
    <dbReference type="NCBI Taxonomy" id="1193620"/>
    <lineage>
        <taxon>Bacteria</taxon>
        <taxon>Pseudomonadati</taxon>
        <taxon>Pseudomonadota</taxon>
        <taxon>Betaproteobacteria</taxon>
        <taxon>Rhodocyclales</taxon>
        <taxon>Rhodocyclaceae</taxon>
        <taxon>Niveibacterium</taxon>
    </lineage>
</organism>
<evidence type="ECO:0000313" key="3">
    <source>
        <dbReference type="Proteomes" id="UP000561045"/>
    </source>
</evidence>